<protein>
    <submittedName>
        <fullName evidence="1">Uncharacterized protein</fullName>
    </submittedName>
</protein>
<proteinExistence type="predicted"/>
<dbReference type="AlphaFoldDB" id="A0A7C8Q2K5"/>
<sequence>MALANARLREEFDPRIPLHNGILGFDWYYQAKLNTGFSQLSEKLYRELALDYIRIGHNGRRPYILRARQSARRISEIVPARRCAKEEGLHIVPRVPVTLYTNRERYCCLSSGNFGSEFLFFRTWFGDDDHSSEDSDKLYEEFISGWKNAWMDEEFIIDQRYCFTDSSYSDVPTACMRSEAHTSEEWLLTRLPDELGGMDIDDDQYTEADLYEEESICFVIADREAIINGWLLISAINHKGCVIGRWRLPAGDFAASLISRRFAIPESMSESIYYRGFGDVTEPDIHSSGGVMFDVSDPPGLWWDALDRRGFTRKRPSEKVPLGFLRK</sequence>
<organism evidence="1 2">
    <name type="scientific">Orbilia oligospora</name>
    <name type="common">Nematode-trapping fungus</name>
    <name type="synonym">Arthrobotrys oligospora</name>
    <dbReference type="NCBI Taxonomy" id="2813651"/>
    <lineage>
        <taxon>Eukaryota</taxon>
        <taxon>Fungi</taxon>
        <taxon>Dikarya</taxon>
        <taxon>Ascomycota</taxon>
        <taxon>Pezizomycotina</taxon>
        <taxon>Orbiliomycetes</taxon>
        <taxon>Orbiliales</taxon>
        <taxon>Orbiliaceae</taxon>
        <taxon>Orbilia</taxon>
    </lineage>
</organism>
<dbReference type="Proteomes" id="UP000479691">
    <property type="component" value="Unassembled WGS sequence"/>
</dbReference>
<dbReference type="EMBL" id="JAABOE010000005">
    <property type="protein sequence ID" value="KAF3190619.1"/>
    <property type="molecule type" value="Genomic_DNA"/>
</dbReference>
<gene>
    <name evidence="1" type="ORF">TWF788_008140</name>
</gene>
<evidence type="ECO:0000313" key="1">
    <source>
        <dbReference type="EMBL" id="KAF3190619.1"/>
    </source>
</evidence>
<evidence type="ECO:0000313" key="2">
    <source>
        <dbReference type="Proteomes" id="UP000479691"/>
    </source>
</evidence>
<comment type="caution">
    <text evidence="1">The sequence shown here is derived from an EMBL/GenBank/DDBJ whole genome shotgun (WGS) entry which is preliminary data.</text>
</comment>
<reference evidence="1 2" key="1">
    <citation type="submission" date="2019-06" db="EMBL/GenBank/DDBJ databases">
        <authorList>
            <person name="Palmer J.M."/>
        </authorList>
    </citation>
    <scope>NUCLEOTIDE SEQUENCE [LARGE SCALE GENOMIC DNA]</scope>
    <source>
        <strain evidence="1 2">TWF788</strain>
    </source>
</reference>
<accession>A0A7C8Q2K5</accession>
<name>A0A7C8Q2K5_ORBOL</name>